<evidence type="ECO:0000313" key="2">
    <source>
        <dbReference type="Proteomes" id="UP000322530"/>
    </source>
</evidence>
<protein>
    <submittedName>
        <fullName evidence="1">Uncharacterized protein</fullName>
    </submittedName>
</protein>
<organism evidence="1 2">
    <name type="scientific">Dictyobacter arantiisoli</name>
    <dbReference type="NCBI Taxonomy" id="2014874"/>
    <lineage>
        <taxon>Bacteria</taxon>
        <taxon>Bacillati</taxon>
        <taxon>Chloroflexota</taxon>
        <taxon>Ktedonobacteria</taxon>
        <taxon>Ktedonobacterales</taxon>
        <taxon>Dictyobacteraceae</taxon>
        <taxon>Dictyobacter</taxon>
    </lineage>
</organism>
<dbReference type="EMBL" id="BIXY01000172">
    <property type="protein sequence ID" value="GCF11916.1"/>
    <property type="molecule type" value="Genomic_DNA"/>
</dbReference>
<dbReference type="AlphaFoldDB" id="A0A5A5TL99"/>
<name>A0A5A5TL99_9CHLR</name>
<dbReference type="Proteomes" id="UP000322530">
    <property type="component" value="Unassembled WGS sequence"/>
</dbReference>
<reference evidence="1 2" key="1">
    <citation type="submission" date="2019-01" db="EMBL/GenBank/DDBJ databases">
        <title>Draft genome sequence of Dictyobacter sp. Uno17.</title>
        <authorList>
            <person name="Wang C.M."/>
            <person name="Zheng Y."/>
            <person name="Sakai Y."/>
            <person name="Abe K."/>
            <person name="Yokota A."/>
            <person name="Yabe S."/>
        </authorList>
    </citation>
    <scope>NUCLEOTIDE SEQUENCE [LARGE SCALE GENOMIC DNA]</scope>
    <source>
        <strain evidence="1 2">Uno17</strain>
    </source>
</reference>
<sequence length="67" mass="7653">MPLGKWAGRSGELMAIDIYNVFKGFKGFYTSQLNVSEKDFDAALAALPGEWEKHHTTYDFYLVYGQK</sequence>
<evidence type="ECO:0000313" key="1">
    <source>
        <dbReference type="EMBL" id="GCF11916.1"/>
    </source>
</evidence>
<gene>
    <name evidence="1" type="ORF">KDI_54800</name>
</gene>
<keyword evidence="2" id="KW-1185">Reference proteome</keyword>
<proteinExistence type="predicted"/>
<comment type="caution">
    <text evidence="1">The sequence shown here is derived from an EMBL/GenBank/DDBJ whole genome shotgun (WGS) entry which is preliminary data.</text>
</comment>
<accession>A0A5A5TL99</accession>